<proteinExistence type="predicted"/>
<accession>A0A0N7L4J3</accession>
<dbReference type="GeneID" id="36403941"/>
<organism evidence="1 2">
    <name type="scientific">Plasmopara halstedii</name>
    <name type="common">Downy mildew of sunflower</name>
    <dbReference type="NCBI Taxonomy" id="4781"/>
    <lineage>
        <taxon>Eukaryota</taxon>
        <taxon>Sar</taxon>
        <taxon>Stramenopiles</taxon>
        <taxon>Oomycota</taxon>
        <taxon>Peronosporomycetes</taxon>
        <taxon>Peronosporales</taxon>
        <taxon>Peronosporaceae</taxon>
        <taxon>Plasmopara</taxon>
    </lineage>
</organism>
<dbReference type="AlphaFoldDB" id="A0A0N7L4J3"/>
<name>A0A0N7L4J3_PLAHL</name>
<dbReference type="Proteomes" id="UP000054928">
    <property type="component" value="Unassembled WGS sequence"/>
</dbReference>
<evidence type="ECO:0000313" key="1">
    <source>
        <dbReference type="EMBL" id="CEG38835.1"/>
    </source>
</evidence>
<reference evidence="2" key="1">
    <citation type="submission" date="2014-09" db="EMBL/GenBank/DDBJ databases">
        <authorList>
            <person name="Sharma Rahul"/>
            <person name="Thines Marco"/>
        </authorList>
    </citation>
    <scope>NUCLEOTIDE SEQUENCE [LARGE SCALE GENOMIC DNA]</scope>
</reference>
<evidence type="ECO:0000313" key="2">
    <source>
        <dbReference type="Proteomes" id="UP000054928"/>
    </source>
</evidence>
<keyword evidence="2" id="KW-1185">Reference proteome</keyword>
<dbReference type="RefSeq" id="XP_024575204.1">
    <property type="nucleotide sequence ID" value="XM_024724315.1"/>
</dbReference>
<sequence>MSYDSAMSYLITKLGPDIRSAICTKLLQEWSFEGCVSKTTDDPEDRSFEVHVPQ</sequence>
<dbReference type="EMBL" id="CCYD01000322">
    <property type="protein sequence ID" value="CEG38835.1"/>
    <property type="molecule type" value="Genomic_DNA"/>
</dbReference>
<protein>
    <submittedName>
        <fullName evidence="1">Uncharacterized protein</fullName>
    </submittedName>
</protein>